<keyword evidence="6" id="KW-1185">Reference proteome</keyword>
<dbReference type="InterPro" id="IPR023187">
    <property type="entry name" value="Tscrpt_reg_MarR-type_CS"/>
</dbReference>
<evidence type="ECO:0000313" key="6">
    <source>
        <dbReference type="Proteomes" id="UP000650994"/>
    </source>
</evidence>
<dbReference type="PANTHER" id="PTHR42756:SF1">
    <property type="entry name" value="TRANSCRIPTIONAL REPRESSOR OF EMRAB OPERON"/>
    <property type="match status" value="1"/>
</dbReference>
<dbReference type="SUPFAM" id="SSF46785">
    <property type="entry name" value="Winged helix' DNA-binding domain"/>
    <property type="match status" value="1"/>
</dbReference>
<feature type="domain" description="HTH marR-type" evidence="4">
    <location>
        <begin position="19"/>
        <end position="153"/>
    </location>
</feature>
<keyword evidence="3" id="KW-0804">Transcription</keyword>
<gene>
    <name evidence="5" type="ORF">GCM10010984_15840</name>
</gene>
<dbReference type="Pfam" id="PF01047">
    <property type="entry name" value="MarR"/>
    <property type="match status" value="1"/>
</dbReference>
<dbReference type="EMBL" id="BMFL01000010">
    <property type="protein sequence ID" value="GGE99083.1"/>
    <property type="molecule type" value="Genomic_DNA"/>
</dbReference>
<dbReference type="InterPro" id="IPR036390">
    <property type="entry name" value="WH_DNA-bd_sf"/>
</dbReference>
<dbReference type="InterPro" id="IPR036388">
    <property type="entry name" value="WH-like_DNA-bd_sf"/>
</dbReference>
<dbReference type="Proteomes" id="UP000650994">
    <property type="component" value="Unassembled WGS sequence"/>
</dbReference>
<proteinExistence type="predicted"/>
<dbReference type="Gene3D" id="1.10.10.10">
    <property type="entry name" value="Winged helix-like DNA-binding domain superfamily/Winged helix DNA-binding domain"/>
    <property type="match status" value="1"/>
</dbReference>
<evidence type="ECO:0000313" key="5">
    <source>
        <dbReference type="EMBL" id="GGE99083.1"/>
    </source>
</evidence>
<evidence type="ECO:0000256" key="3">
    <source>
        <dbReference type="ARBA" id="ARBA00023163"/>
    </source>
</evidence>
<evidence type="ECO:0000256" key="1">
    <source>
        <dbReference type="ARBA" id="ARBA00023015"/>
    </source>
</evidence>
<organism evidence="5 6">
    <name type="scientific">Chishuiella changwenlii</name>
    <dbReference type="NCBI Taxonomy" id="1434701"/>
    <lineage>
        <taxon>Bacteria</taxon>
        <taxon>Pseudomonadati</taxon>
        <taxon>Bacteroidota</taxon>
        <taxon>Flavobacteriia</taxon>
        <taxon>Flavobacteriales</taxon>
        <taxon>Weeksellaceae</taxon>
        <taxon>Chishuiella</taxon>
    </lineage>
</organism>
<dbReference type="PRINTS" id="PR00598">
    <property type="entry name" value="HTHMARR"/>
</dbReference>
<reference evidence="6" key="1">
    <citation type="journal article" date="2019" name="Int. J. Syst. Evol. Microbiol.">
        <title>The Global Catalogue of Microorganisms (GCM) 10K type strain sequencing project: providing services to taxonomists for standard genome sequencing and annotation.</title>
        <authorList>
            <consortium name="The Broad Institute Genomics Platform"/>
            <consortium name="The Broad Institute Genome Sequencing Center for Infectious Disease"/>
            <person name="Wu L."/>
            <person name="Ma J."/>
        </authorList>
    </citation>
    <scope>NUCLEOTIDE SEQUENCE [LARGE SCALE GENOMIC DNA]</scope>
    <source>
        <strain evidence="6">CGMCC 1.12707</strain>
    </source>
</reference>
<comment type="caution">
    <text evidence="5">The sequence shown here is derived from an EMBL/GenBank/DDBJ whole genome shotgun (WGS) entry which is preliminary data.</text>
</comment>
<accession>A0ABQ1TNE4</accession>
<dbReference type="SMART" id="SM00347">
    <property type="entry name" value="HTH_MARR"/>
    <property type="match status" value="1"/>
</dbReference>
<protein>
    <submittedName>
        <fullName evidence="5">MarR family transcriptional regulator</fullName>
    </submittedName>
</protein>
<keyword evidence="1" id="KW-0805">Transcription regulation</keyword>
<dbReference type="PROSITE" id="PS01117">
    <property type="entry name" value="HTH_MARR_1"/>
    <property type="match status" value="1"/>
</dbReference>
<dbReference type="InterPro" id="IPR000835">
    <property type="entry name" value="HTH_MarR-typ"/>
</dbReference>
<dbReference type="PANTHER" id="PTHR42756">
    <property type="entry name" value="TRANSCRIPTIONAL REGULATOR, MARR"/>
    <property type="match status" value="1"/>
</dbReference>
<sequence>MHNKKTCIFVIHALKNMLREDLTIDYLLRSTWLSVQKMYNEQAGVYDSTMVYAFTLLSIDPKGGTPSTSLGPKMGIEPTSLSRTLKNLEERGFIIRKSNPVDGRSVLITLTKEGLKMRDISKDFVLQFNEAIKQHIEPEKMEIFLEVVYRINQLISDKKIFKNNYEKTR</sequence>
<keyword evidence="2" id="KW-0238">DNA-binding</keyword>
<evidence type="ECO:0000259" key="4">
    <source>
        <dbReference type="PROSITE" id="PS50995"/>
    </source>
</evidence>
<name>A0ABQ1TNE4_9FLAO</name>
<evidence type="ECO:0000256" key="2">
    <source>
        <dbReference type="ARBA" id="ARBA00023125"/>
    </source>
</evidence>
<dbReference type="PROSITE" id="PS50995">
    <property type="entry name" value="HTH_MARR_2"/>
    <property type="match status" value="1"/>
</dbReference>